<dbReference type="EMBL" id="MRZV01000382">
    <property type="protein sequence ID" value="PIK51265.1"/>
    <property type="molecule type" value="Genomic_DNA"/>
</dbReference>
<accession>A0A2G8KTH7</accession>
<sequence length="243" mass="28533">MSELALLKKERGQNFDNKTALAILNNFWNLDKHLSTLWGKFQTDESMEDFERLKNVIKEHAIECLEHYKRIICCPKMKSFTKKLMTEEWFPDSSITEEFGDVIKTFISALDRSYFMEWHDDVRLMVHQVYLKAMRKNCRHLKCESDDERQKVAKRLNLEKRSIESIIHDRISQDEVGYIDLLKEVADVIESTDELSCKTSVTVLKLKQKDIITKKQLEAILTIHGGFSSNHKKIIGSLYKDDK</sequence>
<protein>
    <submittedName>
        <fullName evidence="1">Putative exocyst complex component 3 isoform X2</fullName>
    </submittedName>
</protein>
<comment type="caution">
    <text evidence="1">The sequence shown here is derived from an EMBL/GenBank/DDBJ whole genome shotgun (WGS) entry which is preliminary data.</text>
</comment>
<gene>
    <name evidence="1" type="ORF">BSL78_11869</name>
</gene>
<dbReference type="GO" id="GO:0051601">
    <property type="term" value="P:exocyst localization"/>
    <property type="evidence" value="ECO:0007669"/>
    <property type="project" value="TreeGrafter"/>
</dbReference>
<dbReference type="AlphaFoldDB" id="A0A2G8KTH7"/>
<evidence type="ECO:0000313" key="2">
    <source>
        <dbReference type="Proteomes" id="UP000230750"/>
    </source>
</evidence>
<dbReference type="Proteomes" id="UP000230750">
    <property type="component" value="Unassembled WGS sequence"/>
</dbReference>
<dbReference type="PANTHER" id="PTHR21292:SF1">
    <property type="entry name" value="EXOCYST COMPLEX COMPONENT 3"/>
    <property type="match status" value="1"/>
</dbReference>
<name>A0A2G8KTH7_STIJA</name>
<dbReference type="GO" id="GO:0000145">
    <property type="term" value="C:exocyst"/>
    <property type="evidence" value="ECO:0007669"/>
    <property type="project" value="InterPro"/>
</dbReference>
<dbReference type="GO" id="GO:0000149">
    <property type="term" value="F:SNARE binding"/>
    <property type="evidence" value="ECO:0007669"/>
    <property type="project" value="TreeGrafter"/>
</dbReference>
<evidence type="ECO:0000313" key="1">
    <source>
        <dbReference type="EMBL" id="PIK51265.1"/>
    </source>
</evidence>
<dbReference type="GO" id="GO:0006887">
    <property type="term" value="P:exocytosis"/>
    <property type="evidence" value="ECO:0007669"/>
    <property type="project" value="InterPro"/>
</dbReference>
<organism evidence="1 2">
    <name type="scientific">Stichopus japonicus</name>
    <name type="common">Sea cucumber</name>
    <dbReference type="NCBI Taxonomy" id="307972"/>
    <lineage>
        <taxon>Eukaryota</taxon>
        <taxon>Metazoa</taxon>
        <taxon>Echinodermata</taxon>
        <taxon>Eleutherozoa</taxon>
        <taxon>Echinozoa</taxon>
        <taxon>Holothuroidea</taxon>
        <taxon>Aspidochirotacea</taxon>
        <taxon>Aspidochirotida</taxon>
        <taxon>Stichopodidae</taxon>
        <taxon>Apostichopus</taxon>
    </lineage>
</organism>
<reference evidence="1 2" key="1">
    <citation type="journal article" date="2017" name="PLoS Biol.">
        <title>The sea cucumber genome provides insights into morphological evolution and visceral regeneration.</title>
        <authorList>
            <person name="Zhang X."/>
            <person name="Sun L."/>
            <person name="Yuan J."/>
            <person name="Sun Y."/>
            <person name="Gao Y."/>
            <person name="Zhang L."/>
            <person name="Li S."/>
            <person name="Dai H."/>
            <person name="Hamel J.F."/>
            <person name="Liu C."/>
            <person name="Yu Y."/>
            <person name="Liu S."/>
            <person name="Lin W."/>
            <person name="Guo K."/>
            <person name="Jin S."/>
            <person name="Xu P."/>
            <person name="Storey K.B."/>
            <person name="Huan P."/>
            <person name="Zhang T."/>
            <person name="Zhou Y."/>
            <person name="Zhang J."/>
            <person name="Lin C."/>
            <person name="Li X."/>
            <person name="Xing L."/>
            <person name="Huo D."/>
            <person name="Sun M."/>
            <person name="Wang L."/>
            <person name="Mercier A."/>
            <person name="Li F."/>
            <person name="Yang H."/>
            <person name="Xiang J."/>
        </authorList>
    </citation>
    <scope>NUCLEOTIDE SEQUENCE [LARGE SCALE GENOMIC DNA]</scope>
    <source>
        <strain evidence="1">Shaxun</strain>
        <tissue evidence="1">Muscle</tissue>
    </source>
</reference>
<dbReference type="InterPro" id="IPR010326">
    <property type="entry name" value="EXOC3/Sec6"/>
</dbReference>
<keyword evidence="2" id="KW-1185">Reference proteome</keyword>
<proteinExistence type="predicted"/>
<dbReference type="PANTHER" id="PTHR21292">
    <property type="entry name" value="EXOCYST COMPLEX COMPONENT SEC6-RELATED"/>
    <property type="match status" value="1"/>
</dbReference>